<dbReference type="InterPro" id="IPR050109">
    <property type="entry name" value="HTH-type_TetR-like_transc_reg"/>
</dbReference>
<evidence type="ECO:0000313" key="3">
    <source>
        <dbReference type="Proteomes" id="UP000060513"/>
    </source>
</evidence>
<dbReference type="InterPro" id="IPR009057">
    <property type="entry name" value="Homeodomain-like_sf"/>
</dbReference>
<dbReference type="PANTHER" id="PTHR30055:SF187">
    <property type="entry name" value="TRANSCRIPTIONAL REGULATORY PROTEIN"/>
    <property type="match status" value="1"/>
</dbReference>
<evidence type="ECO:0000313" key="2">
    <source>
        <dbReference type="EMBL" id="ALC25088.1"/>
    </source>
</evidence>
<keyword evidence="1" id="KW-0238">DNA-binding</keyword>
<dbReference type="GO" id="GO:0000976">
    <property type="term" value="F:transcription cis-regulatory region binding"/>
    <property type="evidence" value="ECO:0007669"/>
    <property type="project" value="TreeGrafter"/>
</dbReference>
<dbReference type="InterPro" id="IPR036271">
    <property type="entry name" value="Tet_transcr_reg_TetR-rel_C_sf"/>
</dbReference>
<dbReference type="EMBL" id="CP011340">
    <property type="protein sequence ID" value="ALC25088.1"/>
    <property type="molecule type" value="Genomic_DNA"/>
</dbReference>
<dbReference type="Pfam" id="PF00440">
    <property type="entry name" value="TetR_N"/>
    <property type="match status" value="1"/>
</dbReference>
<dbReference type="SUPFAM" id="SSF48498">
    <property type="entry name" value="Tetracyclin repressor-like, C-terminal domain"/>
    <property type="match status" value="1"/>
</dbReference>
<dbReference type="KEGG" id="spri:SPRI_6782"/>
<dbReference type="OrthoDB" id="3687980at2"/>
<dbReference type="Proteomes" id="UP000060513">
    <property type="component" value="Chromosome"/>
</dbReference>
<dbReference type="GeneID" id="97232180"/>
<name>A0A0M4DIG0_STRPR</name>
<dbReference type="GO" id="GO:0003700">
    <property type="term" value="F:DNA-binding transcription factor activity"/>
    <property type="evidence" value="ECO:0007669"/>
    <property type="project" value="TreeGrafter"/>
</dbReference>
<dbReference type="PRINTS" id="PR00455">
    <property type="entry name" value="HTHTETR"/>
</dbReference>
<dbReference type="AlphaFoldDB" id="A0A0M4DIG0"/>
<organism evidence="2">
    <name type="scientific">Streptomyces pristinaespiralis</name>
    <dbReference type="NCBI Taxonomy" id="38300"/>
    <lineage>
        <taxon>Bacteria</taxon>
        <taxon>Bacillati</taxon>
        <taxon>Actinomycetota</taxon>
        <taxon>Actinomycetes</taxon>
        <taxon>Kitasatosporales</taxon>
        <taxon>Streptomycetaceae</taxon>
        <taxon>Streptomyces</taxon>
    </lineage>
</organism>
<dbReference type="SUPFAM" id="SSF46689">
    <property type="entry name" value="Homeodomain-like"/>
    <property type="match status" value="1"/>
</dbReference>
<accession>A0A0M4DIG0</accession>
<dbReference type="PANTHER" id="PTHR30055">
    <property type="entry name" value="HTH-TYPE TRANSCRIPTIONAL REGULATOR RUTR"/>
    <property type="match status" value="1"/>
</dbReference>
<dbReference type="Gene3D" id="1.10.357.10">
    <property type="entry name" value="Tetracycline Repressor, domain 2"/>
    <property type="match status" value="1"/>
</dbReference>
<protein>
    <submittedName>
        <fullName evidence="2">TetR family transcriptional regulator</fullName>
    </submittedName>
</protein>
<dbReference type="InterPro" id="IPR001647">
    <property type="entry name" value="HTH_TetR"/>
</dbReference>
<dbReference type="RefSeq" id="WP_005321071.1">
    <property type="nucleotide sequence ID" value="NZ_CP011340.1"/>
</dbReference>
<gene>
    <name evidence="2" type="ORF">SPRI_6782</name>
</gene>
<reference evidence="2 3" key="1">
    <citation type="submission" date="2015-08" db="EMBL/GenBank/DDBJ databases">
        <title>Genome sequence of the pristinamycin over-producing bacterium Streptomyces pristinaespiralis HCCB10218.</title>
        <authorList>
            <person name="Tian J."/>
            <person name="Yang J."/>
            <person name="Li L."/>
            <person name="Ruan L."/>
            <person name="Wei W."/>
            <person name="Zheng G."/>
            <person name="Wei Z."/>
            <person name="Yang S."/>
            <person name="Ge M."/>
            <person name="Jiang W."/>
            <person name="Lu Y."/>
        </authorList>
    </citation>
    <scope>NUCLEOTIDE SEQUENCE [LARGE SCALE GENOMIC DNA]</scope>
    <source>
        <strain evidence="2 3">HCCB 10218</strain>
    </source>
</reference>
<dbReference type="PATRIC" id="fig|38300.4.peg.7095"/>
<proteinExistence type="predicted"/>
<sequence length="197" mass="21460">MSPKQQRGEVTADLLLQAALRVFVEQGEQKVTVNAVCQASGVSLGSLYHHFGSIDGLFVALGHRWLGRMLEELTGSLVGARDARSGIEAVVAAYLRFTQEHRDAALFLHSSYAERYGWAQGRAIRDAQEARLSPVAAWLDPLVAAGEIAPLPQPLVESLILGPVVAVARRWLAGYGDVDLDEAARVLPDRIWQALRP</sequence>
<evidence type="ECO:0000256" key="1">
    <source>
        <dbReference type="ARBA" id="ARBA00023125"/>
    </source>
</evidence>
<dbReference type="PROSITE" id="PS50977">
    <property type="entry name" value="HTH_TETR_2"/>
    <property type="match status" value="1"/>
</dbReference>
<dbReference type="OMA" id="MSPKQHR"/>